<keyword evidence="2" id="KW-1185">Reference proteome</keyword>
<protein>
    <recommendedName>
        <fullName evidence="3">DUF5063 domain-containing protein</fullName>
    </recommendedName>
</protein>
<gene>
    <name evidence="1" type="ORF">SERN_0784</name>
</gene>
<reference evidence="1 2" key="1">
    <citation type="submission" date="2018-11" db="EMBL/GenBank/DDBJ databases">
        <title>Complete genome sequencing of the Actinobacteria Serinibacter sp. K3-2.</title>
        <authorList>
            <person name="Rakitin A.L."/>
            <person name="Beletsky A.V."/>
            <person name="Mardanov A.V."/>
            <person name="Ravin N.V."/>
            <person name="Gromova A.S."/>
            <person name="Filippova S.N."/>
            <person name="Gal'Chenko V.F."/>
        </authorList>
    </citation>
    <scope>NUCLEOTIDE SEQUENCE [LARGE SCALE GENOMIC DNA]</scope>
    <source>
        <strain evidence="1 2">K3-2</strain>
    </source>
</reference>
<dbReference type="AlphaFoldDB" id="A0A4Z1E7C1"/>
<sequence>MREPTPGALDADLLAIEERTAQEARTFLSTVTEVSAGTAPEAAFPLLLLALSELAAAGSVLGAIVDVVPAERFEPDVGPDADLDPLREGLANALEGVDEYTDVADPVLGTDAGVSTLSGDLAAIAQELTLGLAHHDAGHRSEALWWWQFSYLQIWGERTASALRVVLVLLGHLRLDVPDDVAGEAEFEALHHD</sequence>
<dbReference type="Pfam" id="PF16702">
    <property type="entry name" value="DUF5063"/>
    <property type="match status" value="1"/>
</dbReference>
<dbReference type="InterPro" id="IPR038312">
    <property type="entry name" value="DUF5063_sf"/>
</dbReference>
<proteinExistence type="predicted"/>
<dbReference type="Gene3D" id="1.20.120.1550">
    <property type="entry name" value="Protein of unknown function DUF5063"/>
    <property type="match status" value="1"/>
</dbReference>
<evidence type="ECO:0000313" key="2">
    <source>
        <dbReference type="Proteomes" id="UP000297318"/>
    </source>
</evidence>
<name>A0A4Z1E7C1_9MICO</name>
<evidence type="ECO:0008006" key="3">
    <source>
        <dbReference type="Google" id="ProtNLM"/>
    </source>
</evidence>
<dbReference type="InterPro" id="IPR032025">
    <property type="entry name" value="DUF5063"/>
</dbReference>
<comment type="caution">
    <text evidence="1">The sequence shown here is derived from an EMBL/GenBank/DDBJ whole genome shotgun (WGS) entry which is preliminary data.</text>
</comment>
<dbReference type="OrthoDB" id="3524665at2"/>
<dbReference type="EMBL" id="RHPJ01000001">
    <property type="protein sequence ID" value="TGO06592.1"/>
    <property type="molecule type" value="Genomic_DNA"/>
</dbReference>
<accession>A0A4Z1E7C1</accession>
<evidence type="ECO:0000313" key="1">
    <source>
        <dbReference type="EMBL" id="TGO06592.1"/>
    </source>
</evidence>
<organism evidence="1 2">
    <name type="scientific">Serinibacter arcticus</name>
    <dbReference type="NCBI Taxonomy" id="1655435"/>
    <lineage>
        <taxon>Bacteria</taxon>
        <taxon>Bacillati</taxon>
        <taxon>Actinomycetota</taxon>
        <taxon>Actinomycetes</taxon>
        <taxon>Micrococcales</taxon>
        <taxon>Beutenbergiaceae</taxon>
        <taxon>Serinibacter</taxon>
    </lineage>
</organism>
<dbReference type="Proteomes" id="UP000297318">
    <property type="component" value="Unassembled WGS sequence"/>
</dbReference>
<dbReference type="RefSeq" id="WP_135848763.1">
    <property type="nucleotide sequence ID" value="NZ_RHPJ01000001.1"/>
</dbReference>